<feature type="region of interest" description="Disordered" evidence="2">
    <location>
        <begin position="80"/>
        <end position="144"/>
    </location>
</feature>
<sequence>VRSLGYIVVGLNEFYTSKKCPNCEQFVAQVTIRQLFCPQCCKYYHRDVMAAQNMSNIVQGYLLKQERPLYLQPKTADGGYPWMKSPASDQGAVSGTTKSTGTSKSTGARKSTGASKLTGNSQKKRTTPATSTPEGRPTKKAKEL</sequence>
<proteinExistence type="predicted"/>
<reference evidence="4" key="1">
    <citation type="journal article" date="2020" name="Fungal Divers.">
        <title>Resolving the Mortierellaceae phylogeny through synthesis of multi-gene phylogenetics and phylogenomics.</title>
        <authorList>
            <person name="Vandepol N."/>
            <person name="Liber J."/>
            <person name="Desiro A."/>
            <person name="Na H."/>
            <person name="Kennedy M."/>
            <person name="Barry K."/>
            <person name="Grigoriev I.V."/>
            <person name="Miller A.N."/>
            <person name="O'Donnell K."/>
            <person name="Stajich J.E."/>
            <person name="Bonito G."/>
        </authorList>
    </citation>
    <scope>NUCLEOTIDE SEQUENCE</scope>
    <source>
        <strain evidence="4">NRRL 2769</strain>
    </source>
</reference>
<feature type="domain" description="Cas12f1-like TNB" evidence="3">
    <location>
        <begin position="5"/>
        <end position="54"/>
    </location>
</feature>
<comment type="caution">
    <text evidence="4">The sequence shown here is derived from an EMBL/GenBank/DDBJ whole genome shotgun (WGS) entry which is preliminary data.</text>
</comment>
<feature type="compositionally biased region" description="Low complexity" evidence="2">
    <location>
        <begin position="91"/>
        <end position="113"/>
    </location>
</feature>
<name>A0A9P6SS68_9FUNG</name>
<evidence type="ECO:0000313" key="5">
    <source>
        <dbReference type="Proteomes" id="UP000703661"/>
    </source>
</evidence>
<protein>
    <recommendedName>
        <fullName evidence="3">Cas12f1-like TNB domain-containing protein</fullName>
    </recommendedName>
</protein>
<dbReference type="AlphaFoldDB" id="A0A9P6SS68"/>
<feature type="non-terminal residue" evidence="4">
    <location>
        <position position="1"/>
    </location>
</feature>
<dbReference type="GO" id="GO:0003677">
    <property type="term" value="F:DNA binding"/>
    <property type="evidence" value="ECO:0007669"/>
    <property type="project" value="UniProtKB-KW"/>
</dbReference>
<dbReference type="OrthoDB" id="2431340at2759"/>
<evidence type="ECO:0000259" key="3">
    <source>
        <dbReference type="Pfam" id="PF07282"/>
    </source>
</evidence>
<evidence type="ECO:0000256" key="2">
    <source>
        <dbReference type="SAM" id="MobiDB-lite"/>
    </source>
</evidence>
<feature type="compositionally biased region" description="Polar residues" evidence="2">
    <location>
        <begin position="114"/>
        <end position="133"/>
    </location>
</feature>
<evidence type="ECO:0000313" key="4">
    <source>
        <dbReference type="EMBL" id="KAF9995633.1"/>
    </source>
</evidence>
<dbReference type="Pfam" id="PF07282">
    <property type="entry name" value="Cas12f1-like_TNB"/>
    <property type="match status" value="1"/>
</dbReference>
<dbReference type="Proteomes" id="UP000703661">
    <property type="component" value="Unassembled WGS sequence"/>
</dbReference>
<keyword evidence="5" id="KW-1185">Reference proteome</keyword>
<evidence type="ECO:0000256" key="1">
    <source>
        <dbReference type="ARBA" id="ARBA00023125"/>
    </source>
</evidence>
<keyword evidence="1" id="KW-0238">DNA-binding</keyword>
<accession>A0A9P6SS68</accession>
<organism evidence="4 5">
    <name type="scientific">Entomortierella chlamydospora</name>
    <dbReference type="NCBI Taxonomy" id="101097"/>
    <lineage>
        <taxon>Eukaryota</taxon>
        <taxon>Fungi</taxon>
        <taxon>Fungi incertae sedis</taxon>
        <taxon>Mucoromycota</taxon>
        <taxon>Mortierellomycotina</taxon>
        <taxon>Mortierellomycetes</taxon>
        <taxon>Mortierellales</taxon>
        <taxon>Mortierellaceae</taxon>
        <taxon>Entomortierella</taxon>
    </lineage>
</organism>
<dbReference type="EMBL" id="JAAAID010003827">
    <property type="protein sequence ID" value="KAF9995633.1"/>
    <property type="molecule type" value="Genomic_DNA"/>
</dbReference>
<gene>
    <name evidence="4" type="ORF">BGZ80_007462</name>
</gene>
<dbReference type="InterPro" id="IPR010095">
    <property type="entry name" value="Cas12f1-like_TNB"/>
</dbReference>